<reference evidence="2 3" key="1">
    <citation type="journal article" date="2016" name="Sci. Rep.">
        <title>The Dendrobium catenatum Lindl. genome sequence provides insights into polysaccharide synthase, floral development and adaptive evolution.</title>
        <authorList>
            <person name="Zhang G.Q."/>
            <person name="Xu Q."/>
            <person name="Bian C."/>
            <person name="Tsai W.C."/>
            <person name="Yeh C.M."/>
            <person name="Liu K.W."/>
            <person name="Yoshida K."/>
            <person name="Zhang L.S."/>
            <person name="Chang S.B."/>
            <person name="Chen F."/>
            <person name="Shi Y."/>
            <person name="Su Y.Y."/>
            <person name="Zhang Y.Q."/>
            <person name="Chen L.J."/>
            <person name="Yin Y."/>
            <person name="Lin M."/>
            <person name="Huang H."/>
            <person name="Deng H."/>
            <person name="Wang Z.W."/>
            <person name="Zhu S.L."/>
            <person name="Zhao X."/>
            <person name="Deng C."/>
            <person name="Niu S.C."/>
            <person name="Huang J."/>
            <person name="Wang M."/>
            <person name="Liu G.H."/>
            <person name="Yang H.J."/>
            <person name="Xiao X.J."/>
            <person name="Hsiao Y.Y."/>
            <person name="Wu W.L."/>
            <person name="Chen Y.Y."/>
            <person name="Mitsuda N."/>
            <person name="Ohme-Takagi M."/>
            <person name="Luo Y.B."/>
            <person name="Van de Peer Y."/>
            <person name="Liu Z.J."/>
        </authorList>
    </citation>
    <scope>NUCLEOTIDE SEQUENCE [LARGE SCALE GENOMIC DNA]</scope>
    <source>
        <tissue evidence="2">The whole plant</tissue>
    </source>
</reference>
<evidence type="ECO:0000313" key="3">
    <source>
        <dbReference type="Proteomes" id="UP000233837"/>
    </source>
</evidence>
<keyword evidence="3" id="KW-1185">Reference proteome</keyword>
<gene>
    <name evidence="2" type="ORF">MA16_Dca021717</name>
</gene>
<reference evidence="2 3" key="2">
    <citation type="journal article" date="2017" name="Nature">
        <title>The Apostasia genome and the evolution of orchids.</title>
        <authorList>
            <person name="Zhang G.Q."/>
            <person name="Liu K.W."/>
            <person name="Li Z."/>
            <person name="Lohaus R."/>
            <person name="Hsiao Y.Y."/>
            <person name="Niu S.C."/>
            <person name="Wang J.Y."/>
            <person name="Lin Y.C."/>
            <person name="Xu Q."/>
            <person name="Chen L.J."/>
            <person name="Yoshida K."/>
            <person name="Fujiwara S."/>
            <person name="Wang Z.W."/>
            <person name="Zhang Y.Q."/>
            <person name="Mitsuda N."/>
            <person name="Wang M."/>
            <person name="Liu G.H."/>
            <person name="Pecoraro L."/>
            <person name="Huang H.X."/>
            <person name="Xiao X.J."/>
            <person name="Lin M."/>
            <person name="Wu X.Y."/>
            <person name="Wu W.L."/>
            <person name="Chen Y.Y."/>
            <person name="Chang S.B."/>
            <person name="Sakamoto S."/>
            <person name="Ohme-Takagi M."/>
            <person name="Yagi M."/>
            <person name="Zeng S.J."/>
            <person name="Shen C.Y."/>
            <person name="Yeh C.M."/>
            <person name="Luo Y.B."/>
            <person name="Tsai W.C."/>
            <person name="Van de Peer Y."/>
            <person name="Liu Z.J."/>
        </authorList>
    </citation>
    <scope>NUCLEOTIDE SEQUENCE [LARGE SCALE GENOMIC DNA]</scope>
    <source>
        <tissue evidence="2">The whole plant</tissue>
    </source>
</reference>
<organism evidence="2 3">
    <name type="scientific">Dendrobium catenatum</name>
    <dbReference type="NCBI Taxonomy" id="906689"/>
    <lineage>
        <taxon>Eukaryota</taxon>
        <taxon>Viridiplantae</taxon>
        <taxon>Streptophyta</taxon>
        <taxon>Embryophyta</taxon>
        <taxon>Tracheophyta</taxon>
        <taxon>Spermatophyta</taxon>
        <taxon>Magnoliopsida</taxon>
        <taxon>Liliopsida</taxon>
        <taxon>Asparagales</taxon>
        <taxon>Orchidaceae</taxon>
        <taxon>Epidendroideae</taxon>
        <taxon>Malaxideae</taxon>
        <taxon>Dendrobiinae</taxon>
        <taxon>Dendrobium</taxon>
    </lineage>
</organism>
<feature type="compositionally biased region" description="Low complexity" evidence="1">
    <location>
        <begin position="120"/>
        <end position="134"/>
    </location>
</feature>
<feature type="region of interest" description="Disordered" evidence="1">
    <location>
        <begin position="120"/>
        <end position="147"/>
    </location>
</feature>
<dbReference type="EMBL" id="KZ502378">
    <property type="protein sequence ID" value="PKU80090.1"/>
    <property type="molecule type" value="Genomic_DNA"/>
</dbReference>
<name>A0A2I0WWQ4_9ASPA</name>
<accession>A0A2I0WWQ4</accession>
<evidence type="ECO:0000313" key="2">
    <source>
        <dbReference type="EMBL" id="PKU80090.1"/>
    </source>
</evidence>
<protein>
    <submittedName>
        <fullName evidence="2">Uncharacterized protein</fullName>
    </submittedName>
</protein>
<sequence>MRRSYQGDLVLYRHSRSVNSEKVLCLHLEKCERIKGALPTLGECERMKGSLPTLGGCIRITVLCRTGARDPVPPPKSHVGAASSHESQAWIDLLIDFSWVVRSEGRIEWGALLLRRSSLPVGSGCSPSTPSSVSLGEDSRRRRLNDPSLDTLGRSALSRSLDDFGLHLGSEVLIGASALSRPVPTYTGQQRSNSSFCFFFSSFDDLGSFSDGN</sequence>
<evidence type="ECO:0000256" key="1">
    <source>
        <dbReference type="SAM" id="MobiDB-lite"/>
    </source>
</evidence>
<proteinExistence type="predicted"/>
<dbReference type="Proteomes" id="UP000233837">
    <property type="component" value="Unassembled WGS sequence"/>
</dbReference>
<dbReference type="AlphaFoldDB" id="A0A2I0WWQ4"/>